<accession>A9RQA5</accession>
<dbReference type="Gramene" id="Pp3c2_29560V3.1">
    <property type="protein sequence ID" value="PAC:32934521.CDS.1"/>
    <property type="gene ID" value="Pp3c2_29560"/>
</dbReference>
<dbReference type="PaxDb" id="3218-PP1S22_101V6.1"/>
<dbReference type="Pfam" id="PF04117">
    <property type="entry name" value="Mpv17_PMP22"/>
    <property type="match status" value="1"/>
</dbReference>
<evidence type="ECO:0000313" key="9">
    <source>
        <dbReference type="Proteomes" id="UP000006727"/>
    </source>
</evidence>
<comment type="similarity">
    <text evidence="2 6">Belongs to the peroxisomal membrane protein PXMP2/4 family.</text>
</comment>
<organism evidence="7">
    <name type="scientific">Physcomitrium patens</name>
    <name type="common">Spreading-leaved earth moss</name>
    <name type="synonym">Physcomitrella patens</name>
    <dbReference type="NCBI Taxonomy" id="3218"/>
    <lineage>
        <taxon>Eukaryota</taxon>
        <taxon>Viridiplantae</taxon>
        <taxon>Streptophyta</taxon>
        <taxon>Embryophyta</taxon>
        <taxon>Bryophyta</taxon>
        <taxon>Bryophytina</taxon>
        <taxon>Bryopsida</taxon>
        <taxon>Funariidae</taxon>
        <taxon>Funariales</taxon>
        <taxon>Funariaceae</taxon>
        <taxon>Physcomitrium</taxon>
    </lineage>
</organism>
<dbReference type="AlphaFoldDB" id="A9RQA5"/>
<dbReference type="RefSeq" id="XP_024401801.1">
    <property type="nucleotide sequence ID" value="XM_024546033.2"/>
</dbReference>
<dbReference type="STRING" id="3218.A9RQA5"/>
<evidence type="ECO:0000256" key="2">
    <source>
        <dbReference type="ARBA" id="ARBA00006824"/>
    </source>
</evidence>
<evidence type="ECO:0000256" key="5">
    <source>
        <dbReference type="ARBA" id="ARBA00023136"/>
    </source>
</evidence>
<sequence>MAGALVKLGQAWGWYQAKLAQSPVRTQMITSGVLWAAGDYCAQSISRDIGRRQVVKKGLVAVDSEKKVVESTDWKRVALASSFGVGFVGPIGHLWYEGLETFVMKGLKLRVNSVSFIATKVACDVLVFGPIHLLAFFSYMGLMSGVPWATVKRDVERDFIPTYMTEGLGWGVVQVANFRLIPVRHQLLYVNVFCLLDSAFLSWVKHQDDAPWKRYLTSLVSKKPTSTAS</sequence>
<keyword evidence="4 6" id="KW-1133">Transmembrane helix</keyword>
<evidence type="ECO:0000256" key="3">
    <source>
        <dbReference type="ARBA" id="ARBA00022692"/>
    </source>
</evidence>
<dbReference type="Proteomes" id="UP000006727">
    <property type="component" value="Chromosome 2"/>
</dbReference>
<name>A9RQA5_PHYPA</name>
<dbReference type="HOGENOM" id="CLU_049109_8_0_1"/>
<dbReference type="PANTHER" id="PTHR11266">
    <property type="entry name" value="PEROXISOMAL MEMBRANE PROTEIN 2, PXMP2 MPV17"/>
    <property type="match status" value="1"/>
</dbReference>
<evidence type="ECO:0000256" key="6">
    <source>
        <dbReference type="RuleBase" id="RU363053"/>
    </source>
</evidence>
<comment type="subcellular location">
    <subcellularLocation>
        <location evidence="1">Membrane</location>
        <topology evidence="1">Multi-pass membrane protein</topology>
    </subcellularLocation>
</comment>
<feature type="transmembrane region" description="Helical" evidence="6">
    <location>
        <begin position="77"/>
        <end position="96"/>
    </location>
</feature>
<dbReference type="GO" id="GO:0005737">
    <property type="term" value="C:cytoplasm"/>
    <property type="evidence" value="ECO:0000318"/>
    <property type="project" value="GO_Central"/>
</dbReference>
<reference evidence="7 9" key="1">
    <citation type="journal article" date="2008" name="Science">
        <title>The Physcomitrella genome reveals evolutionary insights into the conquest of land by plants.</title>
        <authorList>
            <person name="Rensing S."/>
            <person name="Lang D."/>
            <person name="Zimmer A."/>
            <person name="Terry A."/>
            <person name="Salamov A."/>
            <person name="Shapiro H."/>
            <person name="Nishiyama T."/>
            <person name="Perroud P.-F."/>
            <person name="Lindquist E."/>
            <person name="Kamisugi Y."/>
            <person name="Tanahashi T."/>
            <person name="Sakakibara K."/>
            <person name="Fujita T."/>
            <person name="Oishi K."/>
            <person name="Shin-I T."/>
            <person name="Kuroki Y."/>
            <person name="Toyoda A."/>
            <person name="Suzuki Y."/>
            <person name="Hashimoto A."/>
            <person name="Yamaguchi K."/>
            <person name="Sugano A."/>
            <person name="Kohara Y."/>
            <person name="Fujiyama A."/>
            <person name="Anterola A."/>
            <person name="Aoki S."/>
            <person name="Ashton N."/>
            <person name="Barbazuk W.B."/>
            <person name="Barker E."/>
            <person name="Bennetzen J."/>
            <person name="Bezanilla M."/>
            <person name="Blankenship R."/>
            <person name="Cho S.H."/>
            <person name="Dutcher S."/>
            <person name="Estelle M."/>
            <person name="Fawcett J.A."/>
            <person name="Gundlach H."/>
            <person name="Hanada K."/>
            <person name="Heyl A."/>
            <person name="Hicks K.A."/>
            <person name="Hugh J."/>
            <person name="Lohr M."/>
            <person name="Mayer K."/>
            <person name="Melkozernov A."/>
            <person name="Murata T."/>
            <person name="Nelson D."/>
            <person name="Pils B."/>
            <person name="Prigge M."/>
            <person name="Reiss B."/>
            <person name="Renner T."/>
            <person name="Rombauts S."/>
            <person name="Rushton P."/>
            <person name="Sanderfoot A."/>
            <person name="Schween G."/>
            <person name="Shiu S.-H."/>
            <person name="Stueber K."/>
            <person name="Theodoulou F.L."/>
            <person name="Tu H."/>
            <person name="Van de Peer Y."/>
            <person name="Verrier P.J."/>
            <person name="Waters E."/>
            <person name="Wood A."/>
            <person name="Yang L."/>
            <person name="Cove D."/>
            <person name="Cuming A."/>
            <person name="Hasebe M."/>
            <person name="Lucas S."/>
            <person name="Mishler D.B."/>
            <person name="Reski R."/>
            <person name="Grigoriev I."/>
            <person name="Quatrano R.S."/>
            <person name="Boore J.L."/>
        </authorList>
    </citation>
    <scope>NUCLEOTIDE SEQUENCE [LARGE SCALE GENOMIC DNA]</scope>
    <source>
        <strain evidence="8 9">cv. Gransden 2004</strain>
    </source>
</reference>
<evidence type="ECO:0000313" key="8">
    <source>
        <dbReference type="EnsemblPlants" id="PAC:32934521.CDS.1"/>
    </source>
</evidence>
<dbReference type="GO" id="GO:0016020">
    <property type="term" value="C:membrane"/>
    <property type="evidence" value="ECO:0007669"/>
    <property type="project" value="UniProtKB-SubCell"/>
</dbReference>
<keyword evidence="3 6" id="KW-0812">Transmembrane</keyword>
<dbReference type="EnsemblPlants" id="Pp3c2_29560V3.1">
    <property type="protein sequence ID" value="PAC:32934521.CDS.1"/>
    <property type="gene ID" value="Pp3c2_29560"/>
</dbReference>
<dbReference type="GO" id="GO:0005739">
    <property type="term" value="C:mitochondrion"/>
    <property type="evidence" value="ECO:0007669"/>
    <property type="project" value="EnsemblPlants"/>
</dbReference>
<proteinExistence type="inferred from homology"/>
<reference evidence="7 9" key="2">
    <citation type="journal article" date="2018" name="Plant J.">
        <title>The Physcomitrella patens chromosome-scale assembly reveals moss genome structure and evolution.</title>
        <authorList>
            <person name="Lang D."/>
            <person name="Ullrich K.K."/>
            <person name="Murat F."/>
            <person name="Fuchs J."/>
            <person name="Jenkins J."/>
            <person name="Haas F.B."/>
            <person name="Piednoel M."/>
            <person name="Gundlach H."/>
            <person name="Van Bel M."/>
            <person name="Meyberg R."/>
            <person name="Vives C."/>
            <person name="Morata J."/>
            <person name="Symeonidi A."/>
            <person name="Hiss M."/>
            <person name="Muchero W."/>
            <person name="Kamisugi Y."/>
            <person name="Saleh O."/>
            <person name="Blanc G."/>
            <person name="Decker E.L."/>
            <person name="van Gessel N."/>
            <person name="Grimwood J."/>
            <person name="Hayes R.D."/>
            <person name="Graham S.W."/>
            <person name="Gunter L.E."/>
            <person name="McDaniel S.F."/>
            <person name="Hoernstein S.N.W."/>
            <person name="Larsson A."/>
            <person name="Li F.W."/>
            <person name="Perroud P.F."/>
            <person name="Phillips J."/>
            <person name="Ranjan P."/>
            <person name="Rokshar D.S."/>
            <person name="Rothfels C.J."/>
            <person name="Schneider L."/>
            <person name="Shu S."/>
            <person name="Stevenson D.W."/>
            <person name="Thummler F."/>
            <person name="Tillich M."/>
            <person name="Villarreal Aguilar J.C."/>
            <person name="Widiez T."/>
            <person name="Wong G.K."/>
            <person name="Wymore A."/>
            <person name="Zhang Y."/>
            <person name="Zimmer A.D."/>
            <person name="Quatrano R.S."/>
            <person name="Mayer K.F.X."/>
            <person name="Goodstein D."/>
            <person name="Casacuberta J.M."/>
            <person name="Vandepoele K."/>
            <person name="Reski R."/>
            <person name="Cuming A.C."/>
            <person name="Tuskan G.A."/>
            <person name="Maumus F."/>
            <person name="Salse J."/>
            <person name="Schmutz J."/>
            <person name="Rensing S.A."/>
        </authorList>
    </citation>
    <scope>NUCLEOTIDE SEQUENCE [LARGE SCALE GENOMIC DNA]</scope>
    <source>
        <strain evidence="8 9">cv. Gransden 2004</strain>
    </source>
</reference>
<evidence type="ECO:0000313" key="7">
    <source>
        <dbReference type="EMBL" id="PNR60593.1"/>
    </source>
</evidence>
<dbReference type="GeneID" id="112294986"/>
<dbReference type="Gramene" id="Pp3c2_29560V3.2">
    <property type="protein sequence ID" value="PAC:32934522.CDS.1"/>
    <property type="gene ID" value="Pp3c2_29560"/>
</dbReference>
<evidence type="ECO:0000256" key="4">
    <source>
        <dbReference type="ARBA" id="ARBA00022989"/>
    </source>
</evidence>
<feature type="transmembrane region" description="Helical" evidence="6">
    <location>
        <begin position="116"/>
        <end position="142"/>
    </location>
</feature>
<evidence type="ECO:0000256" key="1">
    <source>
        <dbReference type="ARBA" id="ARBA00004141"/>
    </source>
</evidence>
<keyword evidence="5 6" id="KW-0472">Membrane</keyword>
<dbReference type="eggNOG" id="KOG1944">
    <property type="taxonomic scope" value="Eukaryota"/>
</dbReference>
<dbReference type="OrthoDB" id="10267969at2759"/>
<dbReference type="EnsemblPlants" id="Pp3c2_29560V3.2">
    <property type="protein sequence ID" value="PAC:32934522.CDS.1"/>
    <property type="gene ID" value="Pp3c2_29560"/>
</dbReference>
<reference evidence="8" key="3">
    <citation type="submission" date="2020-12" db="UniProtKB">
        <authorList>
            <consortium name="EnsemblPlants"/>
        </authorList>
    </citation>
    <scope>IDENTIFICATION</scope>
</reference>
<dbReference type="EMBL" id="ABEU02000002">
    <property type="protein sequence ID" value="PNR60593.1"/>
    <property type="molecule type" value="Genomic_DNA"/>
</dbReference>
<dbReference type="InterPro" id="IPR007248">
    <property type="entry name" value="Mpv17_PMP22"/>
</dbReference>
<protein>
    <submittedName>
        <fullName evidence="7 8">Uncharacterized protein</fullName>
    </submittedName>
</protein>
<gene>
    <name evidence="8" type="primary">LOC112294986</name>
    <name evidence="7" type="ORF">PHYPA_003386</name>
</gene>
<dbReference type="PANTHER" id="PTHR11266:SF17">
    <property type="entry name" value="PROTEIN MPV17"/>
    <property type="match status" value="1"/>
</dbReference>
<keyword evidence="9" id="KW-1185">Reference proteome</keyword>